<evidence type="ECO:0000313" key="3">
    <source>
        <dbReference type="Proteomes" id="UP000638648"/>
    </source>
</evidence>
<accession>A0A927RJ49</accession>
<feature type="region of interest" description="Disordered" evidence="1">
    <location>
        <begin position="35"/>
        <end position="54"/>
    </location>
</feature>
<evidence type="ECO:0000313" key="2">
    <source>
        <dbReference type="EMBL" id="MBE1605253.1"/>
    </source>
</evidence>
<feature type="region of interest" description="Disordered" evidence="1">
    <location>
        <begin position="85"/>
        <end position="131"/>
    </location>
</feature>
<dbReference type="AlphaFoldDB" id="A0A927RJ49"/>
<feature type="compositionally biased region" description="Polar residues" evidence="1">
    <location>
        <begin position="106"/>
        <end position="118"/>
    </location>
</feature>
<sequence>MDKALIDAVEPVWRDIRRTAGVDLRIADEPYQDYPRHPSAMVWDTDGTGAGFHTDLEASPRERIAQVADQVQEFVIEARSAAGLPSNWPPCPVHPDRHPLAPTASEPPSWTCPTTGTTVAPIGEFGSAAPE</sequence>
<gene>
    <name evidence="2" type="ORF">HEB94_002101</name>
</gene>
<evidence type="ECO:0000256" key="1">
    <source>
        <dbReference type="SAM" id="MobiDB-lite"/>
    </source>
</evidence>
<dbReference type="EMBL" id="JADBEM010000001">
    <property type="protein sequence ID" value="MBE1605253.1"/>
    <property type="molecule type" value="Genomic_DNA"/>
</dbReference>
<dbReference type="Proteomes" id="UP000638648">
    <property type="component" value="Unassembled WGS sequence"/>
</dbReference>
<dbReference type="RefSeq" id="WP_192749623.1">
    <property type="nucleotide sequence ID" value="NZ_BAABJL010000133.1"/>
</dbReference>
<comment type="caution">
    <text evidence="2">The sequence shown here is derived from an EMBL/GenBank/DDBJ whole genome shotgun (WGS) entry which is preliminary data.</text>
</comment>
<protein>
    <submittedName>
        <fullName evidence="2">Uncharacterized protein</fullName>
    </submittedName>
</protein>
<proteinExistence type="predicted"/>
<name>A0A927RJ49_9ACTN</name>
<keyword evidence="3" id="KW-1185">Reference proteome</keyword>
<reference evidence="2" key="1">
    <citation type="submission" date="2020-10" db="EMBL/GenBank/DDBJ databases">
        <title>Sequencing the genomes of 1000 actinobacteria strains.</title>
        <authorList>
            <person name="Klenk H.-P."/>
        </authorList>
    </citation>
    <scope>NUCLEOTIDE SEQUENCE</scope>
    <source>
        <strain evidence="2">DSM 45354</strain>
    </source>
</reference>
<organism evidence="2 3">
    <name type="scientific">Actinopolymorpha pittospori</name>
    <dbReference type="NCBI Taxonomy" id="648752"/>
    <lineage>
        <taxon>Bacteria</taxon>
        <taxon>Bacillati</taxon>
        <taxon>Actinomycetota</taxon>
        <taxon>Actinomycetes</taxon>
        <taxon>Propionibacteriales</taxon>
        <taxon>Actinopolymorphaceae</taxon>
        <taxon>Actinopolymorpha</taxon>
    </lineage>
</organism>